<feature type="region of interest" description="Disordered" evidence="2">
    <location>
        <begin position="1"/>
        <end position="39"/>
    </location>
</feature>
<dbReference type="GO" id="GO:0003676">
    <property type="term" value="F:nucleic acid binding"/>
    <property type="evidence" value="ECO:0007669"/>
    <property type="project" value="InterPro"/>
</dbReference>
<feature type="compositionally biased region" description="Polar residues" evidence="2">
    <location>
        <begin position="16"/>
        <end position="31"/>
    </location>
</feature>
<evidence type="ECO:0000313" key="5">
    <source>
        <dbReference type="Proteomes" id="UP000327118"/>
    </source>
</evidence>
<dbReference type="GO" id="GO:0008270">
    <property type="term" value="F:zinc ion binding"/>
    <property type="evidence" value="ECO:0007669"/>
    <property type="project" value="UniProtKB-KW"/>
</dbReference>
<dbReference type="Gene3D" id="4.10.60.10">
    <property type="entry name" value="Zinc finger, CCHC-type"/>
    <property type="match status" value="2"/>
</dbReference>
<dbReference type="AlphaFoldDB" id="A0A5N6YYI3"/>
<feature type="domain" description="CCHC-type" evidence="3">
    <location>
        <begin position="56"/>
        <end position="72"/>
    </location>
</feature>
<dbReference type="InterPro" id="IPR001878">
    <property type="entry name" value="Znf_CCHC"/>
</dbReference>
<accession>A0A5N6YYI3</accession>
<evidence type="ECO:0000256" key="1">
    <source>
        <dbReference type="PROSITE-ProRule" id="PRU00047"/>
    </source>
</evidence>
<evidence type="ECO:0000259" key="3">
    <source>
        <dbReference type="PROSITE" id="PS50158"/>
    </source>
</evidence>
<dbReference type="InterPro" id="IPR036875">
    <property type="entry name" value="Znf_CCHC_sf"/>
</dbReference>
<protein>
    <recommendedName>
        <fullName evidence="3">CCHC-type domain-containing protein</fullName>
    </recommendedName>
</protein>
<dbReference type="Pfam" id="PF00098">
    <property type="entry name" value="zf-CCHC"/>
    <property type="match status" value="3"/>
</dbReference>
<reference evidence="5" key="1">
    <citation type="submission" date="2019-04" db="EMBL/GenBank/DDBJ databases">
        <title>Friends and foes A comparative genomics studyof 23 Aspergillus species from section Flavi.</title>
        <authorList>
            <consortium name="DOE Joint Genome Institute"/>
            <person name="Kjaerbolling I."/>
            <person name="Vesth T."/>
            <person name="Frisvad J.C."/>
            <person name="Nybo J.L."/>
            <person name="Theobald S."/>
            <person name="Kildgaard S."/>
            <person name="Isbrandt T."/>
            <person name="Kuo A."/>
            <person name="Sato A."/>
            <person name="Lyhne E.K."/>
            <person name="Kogle M.E."/>
            <person name="Wiebenga A."/>
            <person name="Kun R.S."/>
            <person name="Lubbers R.J."/>
            <person name="Makela M.R."/>
            <person name="Barry K."/>
            <person name="Chovatia M."/>
            <person name="Clum A."/>
            <person name="Daum C."/>
            <person name="Haridas S."/>
            <person name="He G."/>
            <person name="LaButti K."/>
            <person name="Lipzen A."/>
            <person name="Mondo S."/>
            <person name="Riley R."/>
            <person name="Salamov A."/>
            <person name="Simmons B.A."/>
            <person name="Magnuson J.K."/>
            <person name="Henrissat B."/>
            <person name="Mortensen U.H."/>
            <person name="Larsen T.O."/>
            <person name="Devries R.P."/>
            <person name="Grigoriev I.V."/>
            <person name="Machida M."/>
            <person name="Baker S.E."/>
            <person name="Andersen M.R."/>
        </authorList>
    </citation>
    <scope>NUCLEOTIDE SEQUENCE [LARGE SCALE GENOMIC DNA]</scope>
    <source>
        <strain evidence="5">CBS 553.77</strain>
    </source>
</reference>
<keyword evidence="5" id="KW-1185">Reference proteome</keyword>
<feature type="domain" description="CCHC-type" evidence="3">
    <location>
        <begin position="102"/>
        <end position="117"/>
    </location>
</feature>
<gene>
    <name evidence="4" type="ORF">BDV28DRAFT_37505</name>
</gene>
<keyword evidence="1" id="KW-0863">Zinc-finger</keyword>
<dbReference type="Proteomes" id="UP000327118">
    <property type="component" value="Unassembled WGS sequence"/>
</dbReference>
<proteinExistence type="predicted"/>
<feature type="compositionally biased region" description="Low complexity" evidence="2">
    <location>
        <begin position="1"/>
        <end position="13"/>
    </location>
</feature>
<dbReference type="PANTHER" id="PTHR46978:SF1">
    <property type="entry name" value="ZINC KNUCKLE (CCHC-TYPE) FAMILY PROTEIN"/>
    <property type="match status" value="1"/>
</dbReference>
<name>A0A5N6YYI3_9EURO</name>
<dbReference type="OrthoDB" id="8026949at2759"/>
<keyword evidence="1" id="KW-0479">Metal-binding</keyword>
<dbReference type="SMART" id="SM00343">
    <property type="entry name" value="ZnF_C2HC"/>
    <property type="match status" value="4"/>
</dbReference>
<dbReference type="PROSITE" id="PS50158">
    <property type="entry name" value="ZF_CCHC"/>
    <property type="match status" value="2"/>
</dbReference>
<organism evidence="4 5">
    <name type="scientific">Aspergillus coremiiformis</name>
    <dbReference type="NCBI Taxonomy" id="138285"/>
    <lineage>
        <taxon>Eukaryota</taxon>
        <taxon>Fungi</taxon>
        <taxon>Dikarya</taxon>
        <taxon>Ascomycota</taxon>
        <taxon>Pezizomycotina</taxon>
        <taxon>Eurotiomycetes</taxon>
        <taxon>Eurotiomycetidae</taxon>
        <taxon>Eurotiales</taxon>
        <taxon>Aspergillaceae</taxon>
        <taxon>Aspergillus</taxon>
        <taxon>Aspergillus subgen. Circumdati</taxon>
    </lineage>
</organism>
<dbReference type="SUPFAM" id="SSF57756">
    <property type="entry name" value="Retrovirus zinc finger-like domains"/>
    <property type="match status" value="2"/>
</dbReference>
<keyword evidence="1" id="KW-0862">Zinc</keyword>
<dbReference type="EMBL" id="ML739221">
    <property type="protein sequence ID" value="KAE8350505.1"/>
    <property type="molecule type" value="Genomic_DNA"/>
</dbReference>
<evidence type="ECO:0000313" key="4">
    <source>
        <dbReference type="EMBL" id="KAE8350505.1"/>
    </source>
</evidence>
<dbReference type="PANTHER" id="PTHR46978">
    <property type="entry name" value="ZINC KNUCKLE (CCHC-TYPE) FAMILY PROTEIN"/>
    <property type="match status" value="1"/>
</dbReference>
<evidence type="ECO:0000256" key="2">
    <source>
        <dbReference type="SAM" id="MobiDB-lite"/>
    </source>
</evidence>
<sequence>MGGWSADDGAAGWETVSDNATYNDENANPSGNFKDPGFRAGAFESAYGNEQTDDNRCRNCGSDDHFARNCPEARKGTAYFNCGEEGHSKVECTKPRAFKGTCRICNQEGHPAAECPEKAPDVCRNCKTEGHRTIDCKENRKFDLNNIPDKLPDEAWAAMQKASEERDLEDFREAFKIYSKAVPDATFVDIENKMRQDNFRFYLIAMEKPVGDCISVINLQGKLDCKYVVGFYYSSRPQRANLRERWPESPEENLERLEDAGIPYDREIPKCSNCGGKSYPSFQRRDS</sequence>